<dbReference type="FunFam" id="1.10.10.10:FF:000001">
    <property type="entry name" value="LysR family transcriptional regulator"/>
    <property type="match status" value="1"/>
</dbReference>
<gene>
    <name evidence="6" type="ORF">B0G62_109167</name>
</gene>
<keyword evidence="3" id="KW-0238">DNA-binding</keyword>
<accession>A0A2S4M6N2</accession>
<dbReference type="RefSeq" id="WP_103705594.1">
    <property type="nucleotide sequence ID" value="NZ_PQGA01000009.1"/>
</dbReference>
<keyword evidence="4" id="KW-0804">Transcription</keyword>
<name>A0A2S4M6N2_9BURK</name>
<dbReference type="InterPro" id="IPR000847">
    <property type="entry name" value="LysR_HTH_N"/>
</dbReference>
<dbReference type="Pfam" id="PF00126">
    <property type="entry name" value="HTH_1"/>
    <property type="match status" value="1"/>
</dbReference>
<dbReference type="Gene3D" id="1.10.10.10">
    <property type="entry name" value="Winged helix-like DNA-binding domain superfamily/Winged helix DNA-binding domain"/>
    <property type="match status" value="1"/>
</dbReference>
<dbReference type="Gene3D" id="3.40.190.10">
    <property type="entry name" value="Periplasmic binding protein-like II"/>
    <property type="match status" value="2"/>
</dbReference>
<keyword evidence="2" id="KW-0805">Transcription regulation</keyword>
<dbReference type="EMBL" id="PQGA01000009">
    <property type="protein sequence ID" value="POR50259.1"/>
    <property type="molecule type" value="Genomic_DNA"/>
</dbReference>
<comment type="similarity">
    <text evidence="1">Belongs to the LysR transcriptional regulatory family.</text>
</comment>
<dbReference type="InterPro" id="IPR036390">
    <property type="entry name" value="WH_DNA-bd_sf"/>
</dbReference>
<protein>
    <submittedName>
        <fullName evidence="6">LysR family transcriptional regulator</fullName>
    </submittedName>
</protein>
<evidence type="ECO:0000256" key="1">
    <source>
        <dbReference type="ARBA" id="ARBA00009437"/>
    </source>
</evidence>
<organism evidence="6 7">
    <name type="scientific">Paraburkholderia eburnea</name>
    <dbReference type="NCBI Taxonomy" id="1189126"/>
    <lineage>
        <taxon>Bacteria</taxon>
        <taxon>Pseudomonadati</taxon>
        <taxon>Pseudomonadota</taxon>
        <taxon>Betaproteobacteria</taxon>
        <taxon>Burkholderiales</taxon>
        <taxon>Burkholderiaceae</taxon>
        <taxon>Paraburkholderia</taxon>
    </lineage>
</organism>
<evidence type="ECO:0000256" key="2">
    <source>
        <dbReference type="ARBA" id="ARBA00023015"/>
    </source>
</evidence>
<dbReference type="CDD" id="cd08414">
    <property type="entry name" value="PBP2_LTTR_aromatics_like"/>
    <property type="match status" value="1"/>
</dbReference>
<feature type="domain" description="HTH lysR-type" evidence="5">
    <location>
        <begin position="1"/>
        <end position="58"/>
    </location>
</feature>
<proteinExistence type="inferred from homology"/>
<reference evidence="6 7" key="1">
    <citation type="submission" date="2018-01" db="EMBL/GenBank/DDBJ databases">
        <title>Genomic Encyclopedia of Type Strains, Phase III (KMG-III): the genomes of soil and plant-associated and newly described type strains.</title>
        <authorList>
            <person name="Whitman W."/>
        </authorList>
    </citation>
    <scope>NUCLEOTIDE SEQUENCE [LARGE SCALE GENOMIC DNA]</scope>
    <source>
        <strain evidence="6 7">JCM 18070</strain>
    </source>
</reference>
<sequence>MELKHLRAFVALAEELHFGRAAERLCIVQPALSMQIKALEADLGVRLFERDRHRVALSDTGAVFLPEARATLHQAARAEQTARLSARGEIGTLRVAFVSSVLPRLLPELMRRMHARYPMIALELKDMPTPVQIAALHDGKLDFGLIRLPVSGAGVEIRVVMEERFVVAVPEHHTLARKAQIRPADLRGHPAFVLARRYAPGLYDEMLVAFRQQRVSLEIAAELGEYTTMLALISAGLGIGVIPQHAAMALPPKVVARPLDLRDHRTGIGLAWRDLDTPAKRVFAQVMEECAQEVQAADDSSPSKSVA</sequence>
<dbReference type="PANTHER" id="PTHR30346:SF0">
    <property type="entry name" value="HCA OPERON TRANSCRIPTIONAL ACTIVATOR HCAR"/>
    <property type="match status" value="1"/>
</dbReference>
<dbReference type="InterPro" id="IPR005119">
    <property type="entry name" value="LysR_subst-bd"/>
</dbReference>
<keyword evidence="7" id="KW-1185">Reference proteome</keyword>
<evidence type="ECO:0000259" key="5">
    <source>
        <dbReference type="PROSITE" id="PS50931"/>
    </source>
</evidence>
<dbReference type="PANTHER" id="PTHR30346">
    <property type="entry name" value="TRANSCRIPTIONAL DUAL REGULATOR HCAR-RELATED"/>
    <property type="match status" value="1"/>
</dbReference>
<dbReference type="InterPro" id="IPR036388">
    <property type="entry name" value="WH-like_DNA-bd_sf"/>
</dbReference>
<comment type="caution">
    <text evidence="6">The sequence shown here is derived from an EMBL/GenBank/DDBJ whole genome shotgun (WGS) entry which is preliminary data.</text>
</comment>
<dbReference type="Proteomes" id="UP000237381">
    <property type="component" value="Unassembled WGS sequence"/>
</dbReference>
<dbReference type="PROSITE" id="PS50931">
    <property type="entry name" value="HTH_LYSR"/>
    <property type="match status" value="1"/>
</dbReference>
<dbReference type="OrthoDB" id="9157176at2"/>
<dbReference type="SUPFAM" id="SSF46785">
    <property type="entry name" value="Winged helix' DNA-binding domain"/>
    <property type="match status" value="1"/>
</dbReference>
<dbReference type="SUPFAM" id="SSF53850">
    <property type="entry name" value="Periplasmic binding protein-like II"/>
    <property type="match status" value="1"/>
</dbReference>
<dbReference type="AlphaFoldDB" id="A0A2S4M6N2"/>
<dbReference type="GO" id="GO:0032993">
    <property type="term" value="C:protein-DNA complex"/>
    <property type="evidence" value="ECO:0007669"/>
    <property type="project" value="TreeGrafter"/>
</dbReference>
<dbReference type="Pfam" id="PF03466">
    <property type="entry name" value="LysR_substrate"/>
    <property type="match status" value="1"/>
</dbReference>
<evidence type="ECO:0000256" key="3">
    <source>
        <dbReference type="ARBA" id="ARBA00023125"/>
    </source>
</evidence>
<dbReference type="GO" id="GO:0003677">
    <property type="term" value="F:DNA binding"/>
    <property type="evidence" value="ECO:0007669"/>
    <property type="project" value="UniProtKB-KW"/>
</dbReference>
<evidence type="ECO:0000313" key="7">
    <source>
        <dbReference type="Proteomes" id="UP000237381"/>
    </source>
</evidence>
<evidence type="ECO:0000256" key="4">
    <source>
        <dbReference type="ARBA" id="ARBA00023163"/>
    </source>
</evidence>
<dbReference type="GO" id="GO:0003700">
    <property type="term" value="F:DNA-binding transcription factor activity"/>
    <property type="evidence" value="ECO:0007669"/>
    <property type="project" value="InterPro"/>
</dbReference>
<dbReference type="PRINTS" id="PR00039">
    <property type="entry name" value="HTHLYSR"/>
</dbReference>
<evidence type="ECO:0000313" key="6">
    <source>
        <dbReference type="EMBL" id="POR50259.1"/>
    </source>
</evidence>